<dbReference type="RefSeq" id="WP_048436491.1">
    <property type="nucleotide sequence ID" value="NZ_LWHQ01000007.1"/>
</dbReference>
<sequence>MKLDPTSRDKASGDLQALLETTDADARVRVVLILGGAGATVAASSAAMHRSDLHRSDYGSSTDYRRALIDRRRTEVRDLTADTVRDLEKLSLQVTGGEIGRAVVAEGPAGQIARALALDGVSSAILDAPIGLD</sequence>
<protein>
    <submittedName>
        <fullName evidence="1">Uncharacterized protein</fullName>
    </submittedName>
</protein>
<accession>A0A179SH77</accession>
<evidence type="ECO:0000313" key="1">
    <source>
        <dbReference type="EMBL" id="OAS26945.1"/>
    </source>
</evidence>
<gene>
    <name evidence="1" type="ORF">A5481_02965</name>
</gene>
<comment type="caution">
    <text evidence="1">The sequence shown here is derived from an EMBL/GenBank/DDBJ whole genome shotgun (WGS) entry which is preliminary data.</text>
</comment>
<dbReference type="AlphaFoldDB" id="A0A179SH77"/>
<name>A0A179SH77_9HYPH</name>
<dbReference type="Proteomes" id="UP000078316">
    <property type="component" value="Unassembled WGS sequence"/>
</dbReference>
<dbReference type="EMBL" id="LWHQ01000007">
    <property type="protein sequence ID" value="OAS26945.1"/>
    <property type="molecule type" value="Genomic_DNA"/>
</dbReference>
<evidence type="ECO:0000313" key="2">
    <source>
        <dbReference type="Proteomes" id="UP000078316"/>
    </source>
</evidence>
<proteinExistence type="predicted"/>
<reference evidence="1 2" key="1">
    <citation type="submission" date="2016-04" db="EMBL/GenBank/DDBJ databases">
        <authorList>
            <person name="Evans L.H."/>
            <person name="Alamgir A."/>
            <person name="Owens N."/>
            <person name="Weber N.D."/>
            <person name="Virtaneva K."/>
            <person name="Barbian K."/>
            <person name="Babar A."/>
            <person name="Rosenke K."/>
        </authorList>
    </citation>
    <scope>NUCLEOTIDE SEQUENCE [LARGE SCALE GENOMIC DNA]</scope>
    <source>
        <strain evidence="1 2">PMB02</strain>
    </source>
</reference>
<organism evidence="1 2">
    <name type="scientific">Methylobacterium platani</name>
    <dbReference type="NCBI Taxonomy" id="427683"/>
    <lineage>
        <taxon>Bacteria</taxon>
        <taxon>Pseudomonadati</taxon>
        <taxon>Pseudomonadota</taxon>
        <taxon>Alphaproteobacteria</taxon>
        <taxon>Hyphomicrobiales</taxon>
        <taxon>Methylobacteriaceae</taxon>
        <taxon>Methylobacterium</taxon>
    </lineage>
</organism>
<dbReference type="STRING" id="427683.A5481_02965"/>